<keyword evidence="2" id="KW-0067">ATP-binding</keyword>
<organism evidence="2">
    <name type="scientific">Haemophilus influenzae HK1212</name>
    <dbReference type="NCBI Taxonomy" id="456482"/>
    <lineage>
        <taxon>Bacteria</taxon>
        <taxon>Pseudomonadati</taxon>
        <taxon>Pseudomonadota</taxon>
        <taxon>Gammaproteobacteria</taxon>
        <taxon>Pasteurellales</taxon>
        <taxon>Pasteurellaceae</taxon>
        <taxon>Haemophilus</taxon>
    </lineage>
</organism>
<dbReference type="GO" id="GO:0051301">
    <property type="term" value="P:cell division"/>
    <property type="evidence" value="ECO:0007669"/>
    <property type="project" value="UniProtKB-KW"/>
</dbReference>
<dbReference type="InterPro" id="IPR027417">
    <property type="entry name" value="P-loop_NTPase"/>
</dbReference>
<dbReference type="GO" id="GO:0005886">
    <property type="term" value="C:plasma membrane"/>
    <property type="evidence" value="ECO:0007669"/>
    <property type="project" value="TreeGrafter"/>
</dbReference>
<dbReference type="GO" id="GO:0005524">
    <property type="term" value="F:ATP binding"/>
    <property type="evidence" value="ECO:0007669"/>
    <property type="project" value="UniProtKB-KW"/>
</dbReference>
<evidence type="ECO:0000259" key="1">
    <source>
        <dbReference type="Pfam" id="PF00005"/>
    </source>
</evidence>
<keyword evidence="2" id="KW-0131">Cell cycle</keyword>
<keyword evidence="2" id="KW-0132">Cell division</keyword>
<dbReference type="GO" id="GO:0016887">
    <property type="term" value="F:ATP hydrolysis activity"/>
    <property type="evidence" value="ECO:0007669"/>
    <property type="project" value="InterPro"/>
</dbReference>
<dbReference type="AlphaFoldDB" id="A0A7G2JXP1"/>
<dbReference type="Gene3D" id="3.40.50.300">
    <property type="entry name" value="P-loop containing nucleotide triphosphate hydrolases"/>
    <property type="match status" value="1"/>
</dbReference>
<comment type="caution">
    <text evidence="2">The sequence shown here is derived from an EMBL/GenBank/DDBJ whole genome shotgun (WGS) entry which is preliminary data.</text>
</comment>
<sequence>MIKFSNVSKAYHGATQPALQGLNFYLPVGSMTYLVGHSGAGKSTLLKLIIGMEKANAGQILLHSSQATLISQLRHFPKADHDDGPDALEMLWRNAVGSSAAIEWIGLDQLDTFDVEDEDDDLYSFWRD</sequence>
<proteinExistence type="predicted"/>
<gene>
    <name evidence="2" type="primary">ftsE</name>
    <name evidence="2" type="ORF">HAINFHK1212_0667</name>
</gene>
<accession>A0A7G2JXP1</accession>
<dbReference type="PANTHER" id="PTHR24220">
    <property type="entry name" value="IMPORT ATP-BINDING PROTEIN"/>
    <property type="match status" value="1"/>
</dbReference>
<protein>
    <submittedName>
        <fullName evidence="2">Cell division ATP-binding protein ftsE</fullName>
    </submittedName>
</protein>
<reference evidence="2" key="1">
    <citation type="journal article" date="2010" name="Genomics">
        <title>Tracing phylogenomic events leading to diversity of Haemophilus influenzae and the emergence of Brazilian Purpuric Fever (BPF)-associated clones.</title>
        <authorList>
            <person name="Papazisi L."/>
            <person name="Ratnayake S."/>
            <person name="Remortel B.G."/>
            <person name="Bock G.R."/>
            <person name="Liang W."/>
            <person name="Saeed A.I."/>
            <person name="Liu J."/>
            <person name="Fleischmann R.D."/>
            <person name="Kilian M."/>
            <person name="Peterson S.N."/>
        </authorList>
    </citation>
    <scope>NUCLEOTIDE SEQUENCE [LARGE SCALE GENOMIC DNA]</scope>
    <source>
        <strain evidence="2">HK1212</strain>
    </source>
</reference>
<dbReference type="InterPro" id="IPR003439">
    <property type="entry name" value="ABC_transporter-like_ATP-bd"/>
</dbReference>
<dbReference type="InterPro" id="IPR015854">
    <property type="entry name" value="ABC_transpr_LolD-like"/>
</dbReference>
<dbReference type="GO" id="GO:0022857">
    <property type="term" value="F:transmembrane transporter activity"/>
    <property type="evidence" value="ECO:0007669"/>
    <property type="project" value="TreeGrafter"/>
</dbReference>
<feature type="domain" description="ABC transporter" evidence="1">
    <location>
        <begin position="19"/>
        <end position="69"/>
    </location>
</feature>
<dbReference type="SUPFAM" id="SSF52540">
    <property type="entry name" value="P-loop containing nucleoside triphosphate hydrolases"/>
    <property type="match status" value="1"/>
</dbReference>
<dbReference type="EMBL" id="ABFC01000880">
    <property type="protein sequence ID" value="EFA28202.1"/>
    <property type="molecule type" value="Genomic_DNA"/>
</dbReference>
<evidence type="ECO:0000313" key="2">
    <source>
        <dbReference type="EMBL" id="EFA28202.1"/>
    </source>
</evidence>
<name>A0A7G2JXP1_HAEIF</name>
<dbReference type="Pfam" id="PF00005">
    <property type="entry name" value="ABC_tran"/>
    <property type="match status" value="1"/>
</dbReference>
<dbReference type="PANTHER" id="PTHR24220:SF470">
    <property type="entry name" value="CELL DIVISION ATP-BINDING PROTEIN FTSE"/>
    <property type="match status" value="1"/>
</dbReference>
<keyword evidence="2" id="KW-0547">Nucleotide-binding</keyword>